<sequence length="132" mass="15235">MEQFHQDGSRPMSGHMARYEDVCADAALPHSAGTDPHPLHLSSRGYHVPSISNRLLHQRRHEFAITSTTFRLVLLSDRNPKAQFNHITHSTDNNKNAQLKRLQISLGRKHRKLKGEKNKGYKDKKRRSQLHD</sequence>
<evidence type="ECO:0000313" key="2">
    <source>
        <dbReference type="EMBL" id="GAV01757.1"/>
    </source>
</evidence>
<name>A0A1D1VJF6_RAMVA</name>
<reference evidence="2 3" key="1">
    <citation type="journal article" date="2016" name="Nat. Commun.">
        <title>Extremotolerant tardigrade genome and improved radiotolerance of human cultured cells by tardigrade-unique protein.</title>
        <authorList>
            <person name="Hashimoto T."/>
            <person name="Horikawa D.D."/>
            <person name="Saito Y."/>
            <person name="Kuwahara H."/>
            <person name="Kozuka-Hata H."/>
            <person name="Shin-I T."/>
            <person name="Minakuchi Y."/>
            <person name="Ohishi K."/>
            <person name="Motoyama A."/>
            <person name="Aizu T."/>
            <person name="Enomoto A."/>
            <person name="Kondo K."/>
            <person name="Tanaka S."/>
            <person name="Hara Y."/>
            <person name="Koshikawa S."/>
            <person name="Sagara H."/>
            <person name="Miura T."/>
            <person name="Yokobori S."/>
            <person name="Miyagawa K."/>
            <person name="Suzuki Y."/>
            <person name="Kubo T."/>
            <person name="Oyama M."/>
            <person name="Kohara Y."/>
            <person name="Fujiyama A."/>
            <person name="Arakawa K."/>
            <person name="Katayama T."/>
            <person name="Toyoda A."/>
            <person name="Kunieda T."/>
        </authorList>
    </citation>
    <scope>NUCLEOTIDE SEQUENCE [LARGE SCALE GENOMIC DNA]</scope>
    <source>
        <strain evidence="2 3">YOKOZUNA-1</strain>
    </source>
</reference>
<comment type="caution">
    <text evidence="2">The sequence shown here is derived from an EMBL/GenBank/DDBJ whole genome shotgun (WGS) entry which is preliminary data.</text>
</comment>
<dbReference type="AlphaFoldDB" id="A0A1D1VJF6"/>
<proteinExistence type="predicted"/>
<evidence type="ECO:0000313" key="3">
    <source>
        <dbReference type="Proteomes" id="UP000186922"/>
    </source>
</evidence>
<dbReference type="Proteomes" id="UP000186922">
    <property type="component" value="Unassembled WGS sequence"/>
</dbReference>
<gene>
    <name evidence="2" type="primary">RvY_12416-1</name>
    <name evidence="2" type="synonym">RvY_12416.1</name>
    <name evidence="2" type="ORF">RvY_12416</name>
</gene>
<protein>
    <submittedName>
        <fullName evidence="2">Uncharacterized protein</fullName>
    </submittedName>
</protein>
<feature type="compositionally biased region" description="Basic residues" evidence="1">
    <location>
        <begin position="122"/>
        <end position="132"/>
    </location>
</feature>
<organism evidence="2 3">
    <name type="scientific">Ramazzottius varieornatus</name>
    <name type="common">Water bear</name>
    <name type="synonym">Tardigrade</name>
    <dbReference type="NCBI Taxonomy" id="947166"/>
    <lineage>
        <taxon>Eukaryota</taxon>
        <taxon>Metazoa</taxon>
        <taxon>Ecdysozoa</taxon>
        <taxon>Tardigrada</taxon>
        <taxon>Eutardigrada</taxon>
        <taxon>Parachela</taxon>
        <taxon>Hypsibioidea</taxon>
        <taxon>Ramazzottiidae</taxon>
        <taxon>Ramazzottius</taxon>
    </lineage>
</organism>
<dbReference type="EMBL" id="BDGG01000007">
    <property type="protein sequence ID" value="GAV01757.1"/>
    <property type="molecule type" value="Genomic_DNA"/>
</dbReference>
<accession>A0A1D1VJF6</accession>
<keyword evidence="3" id="KW-1185">Reference proteome</keyword>
<evidence type="ECO:0000256" key="1">
    <source>
        <dbReference type="SAM" id="MobiDB-lite"/>
    </source>
</evidence>
<feature type="region of interest" description="Disordered" evidence="1">
    <location>
        <begin position="105"/>
        <end position="132"/>
    </location>
</feature>